<evidence type="ECO:0000313" key="8">
    <source>
        <dbReference type="Proteomes" id="UP000245412"/>
    </source>
</evidence>
<feature type="non-terminal residue" evidence="7">
    <location>
        <position position="1"/>
    </location>
</feature>
<evidence type="ECO:0000256" key="4">
    <source>
        <dbReference type="ARBA" id="ARBA00023125"/>
    </source>
</evidence>
<dbReference type="GO" id="GO:0003677">
    <property type="term" value="F:DNA binding"/>
    <property type="evidence" value="ECO:0007669"/>
    <property type="project" value="UniProtKB-UniRule"/>
</dbReference>
<organism evidence="7 8">
    <name type="scientific">Murimonas intestini</name>
    <dbReference type="NCBI Taxonomy" id="1337051"/>
    <lineage>
        <taxon>Bacteria</taxon>
        <taxon>Bacillati</taxon>
        <taxon>Bacillota</taxon>
        <taxon>Clostridia</taxon>
        <taxon>Lachnospirales</taxon>
        <taxon>Lachnospiraceae</taxon>
        <taxon>Murimonas</taxon>
    </lineage>
</organism>
<comment type="caution">
    <text evidence="7">The sequence shown here is derived from an EMBL/GenBank/DDBJ whole genome shotgun (WGS) entry which is preliminary data.</text>
</comment>
<evidence type="ECO:0000256" key="5">
    <source>
        <dbReference type="ARBA" id="ARBA00023172"/>
    </source>
</evidence>
<dbReference type="PANTHER" id="PTHR33217">
    <property type="entry name" value="TRANSPOSASE FOR INSERTION SEQUENCE ELEMENT IS1081"/>
    <property type="match status" value="1"/>
</dbReference>
<keyword evidence="6" id="KW-0814">Transposable element</keyword>
<dbReference type="Pfam" id="PF00872">
    <property type="entry name" value="Transposase_mut"/>
    <property type="match status" value="1"/>
</dbReference>
<accession>A0AB73SX99</accession>
<sequence length="85" mass="9772">DFKAVYNAPNEAAGLSELEILKEKWGKKYPYAISSWENNWEDVSSFFQFSGDIRRIMYTTYPEKITMPIFQEVPVNKGISGKISA</sequence>
<name>A0AB73SX99_9FIRM</name>
<dbReference type="PANTHER" id="PTHR33217:SF8">
    <property type="entry name" value="MUTATOR FAMILY TRANSPOSASE"/>
    <property type="match status" value="1"/>
</dbReference>
<evidence type="ECO:0000256" key="3">
    <source>
        <dbReference type="ARBA" id="ARBA00022578"/>
    </source>
</evidence>
<proteinExistence type="inferred from homology"/>
<comment type="similarity">
    <text evidence="2 6">Belongs to the transposase mutator family.</text>
</comment>
<dbReference type="Proteomes" id="UP000245412">
    <property type="component" value="Unassembled WGS sequence"/>
</dbReference>
<dbReference type="InterPro" id="IPR001207">
    <property type="entry name" value="Transposase_mutator"/>
</dbReference>
<comment type="function">
    <text evidence="1 6">Required for the transposition of the insertion element.</text>
</comment>
<dbReference type="GO" id="GO:0006313">
    <property type="term" value="P:DNA transposition"/>
    <property type="evidence" value="ECO:0007669"/>
    <property type="project" value="UniProtKB-UniRule"/>
</dbReference>
<reference evidence="7 8" key="1">
    <citation type="submission" date="2018-05" db="EMBL/GenBank/DDBJ databases">
        <authorList>
            <person name="Goeker M."/>
            <person name="Huntemann M."/>
            <person name="Clum A."/>
            <person name="Pillay M."/>
            <person name="Palaniappan K."/>
            <person name="Varghese N."/>
            <person name="Mikhailova N."/>
            <person name="Stamatis D."/>
            <person name="Reddy T."/>
            <person name="Daum C."/>
            <person name="Shapiro N."/>
            <person name="Ivanova N."/>
            <person name="Kyrpides N."/>
            <person name="Woyke T."/>
        </authorList>
    </citation>
    <scope>NUCLEOTIDE SEQUENCE [LARGE SCALE GENOMIC DNA]</scope>
    <source>
        <strain evidence="7 8">DSM 26524</strain>
    </source>
</reference>
<evidence type="ECO:0000313" key="7">
    <source>
        <dbReference type="EMBL" id="PWJ71635.1"/>
    </source>
</evidence>
<dbReference type="AlphaFoldDB" id="A0AB73SX99"/>
<keyword evidence="5 6" id="KW-0233">DNA recombination</keyword>
<protein>
    <recommendedName>
        <fullName evidence="6">Mutator family transposase</fullName>
    </recommendedName>
</protein>
<dbReference type="EMBL" id="QGGY01000031">
    <property type="protein sequence ID" value="PWJ71635.1"/>
    <property type="molecule type" value="Genomic_DNA"/>
</dbReference>
<gene>
    <name evidence="7" type="ORF">C7383_1311</name>
</gene>
<keyword evidence="4 6" id="KW-0238">DNA-binding</keyword>
<dbReference type="GO" id="GO:0004803">
    <property type="term" value="F:transposase activity"/>
    <property type="evidence" value="ECO:0007669"/>
    <property type="project" value="UniProtKB-UniRule"/>
</dbReference>
<keyword evidence="8" id="KW-1185">Reference proteome</keyword>
<evidence type="ECO:0000256" key="2">
    <source>
        <dbReference type="ARBA" id="ARBA00010961"/>
    </source>
</evidence>
<evidence type="ECO:0000256" key="6">
    <source>
        <dbReference type="RuleBase" id="RU365089"/>
    </source>
</evidence>
<evidence type="ECO:0000256" key="1">
    <source>
        <dbReference type="ARBA" id="ARBA00002190"/>
    </source>
</evidence>
<keyword evidence="3 6" id="KW-0815">Transposition</keyword>